<dbReference type="GO" id="GO:0005634">
    <property type="term" value="C:nucleus"/>
    <property type="evidence" value="ECO:0007669"/>
    <property type="project" value="UniProtKB-SubCell"/>
</dbReference>
<dbReference type="PROSITE" id="PS00841">
    <property type="entry name" value="XPG_1"/>
    <property type="match status" value="1"/>
</dbReference>
<comment type="similarity">
    <text evidence="3">Belongs to the XPG/RAD2 endonuclease family. XPG subfamily.</text>
</comment>
<name>A0A8B8HQC9_VANTA</name>
<feature type="compositionally biased region" description="Polar residues" evidence="14">
    <location>
        <begin position="309"/>
        <end position="331"/>
    </location>
</feature>
<evidence type="ECO:0000256" key="11">
    <source>
        <dbReference type="ARBA" id="ARBA00023204"/>
    </source>
</evidence>
<dbReference type="Gene3D" id="3.40.50.1010">
    <property type="entry name" value="5'-nuclease"/>
    <property type="match status" value="2"/>
</dbReference>
<keyword evidence="4" id="KW-0597">Phosphoprotein</keyword>
<dbReference type="GeneID" id="113394066"/>
<proteinExistence type="inferred from homology"/>
<dbReference type="InterPro" id="IPR006086">
    <property type="entry name" value="XPG-I_dom"/>
</dbReference>
<dbReference type="AlphaFoldDB" id="A0A8B8HQC9"/>
<evidence type="ECO:0000256" key="12">
    <source>
        <dbReference type="ARBA" id="ARBA00023242"/>
    </source>
</evidence>
<organism evidence="17 18">
    <name type="scientific">Vanessa tameamea</name>
    <name type="common">Kamehameha butterfly</name>
    <dbReference type="NCBI Taxonomy" id="334116"/>
    <lineage>
        <taxon>Eukaryota</taxon>
        <taxon>Metazoa</taxon>
        <taxon>Ecdysozoa</taxon>
        <taxon>Arthropoda</taxon>
        <taxon>Hexapoda</taxon>
        <taxon>Insecta</taxon>
        <taxon>Pterygota</taxon>
        <taxon>Neoptera</taxon>
        <taxon>Endopterygota</taxon>
        <taxon>Lepidoptera</taxon>
        <taxon>Glossata</taxon>
        <taxon>Ditrysia</taxon>
        <taxon>Papilionoidea</taxon>
        <taxon>Nymphalidae</taxon>
        <taxon>Nymphalinae</taxon>
        <taxon>Vanessa</taxon>
    </lineage>
</organism>
<dbReference type="CDD" id="cd09868">
    <property type="entry name" value="PIN_XPG_RAD2"/>
    <property type="match status" value="2"/>
</dbReference>
<feature type="region of interest" description="Disordered" evidence="14">
    <location>
        <begin position="146"/>
        <end position="170"/>
    </location>
</feature>
<dbReference type="InterPro" id="IPR036279">
    <property type="entry name" value="5-3_exonuclease_C_sf"/>
</dbReference>
<keyword evidence="8" id="KW-0227">DNA damage</keyword>
<evidence type="ECO:0000256" key="5">
    <source>
        <dbReference type="ARBA" id="ARBA00022722"/>
    </source>
</evidence>
<dbReference type="RefSeq" id="XP_026487043.2">
    <property type="nucleotide sequence ID" value="XM_026631258.2"/>
</dbReference>
<dbReference type="PANTHER" id="PTHR16171:SF7">
    <property type="entry name" value="DNA REPAIR PROTEIN RAD2"/>
    <property type="match status" value="1"/>
</dbReference>
<evidence type="ECO:0000256" key="6">
    <source>
        <dbReference type="ARBA" id="ARBA00022723"/>
    </source>
</evidence>
<reference evidence="18" key="1">
    <citation type="submission" date="2025-08" db="UniProtKB">
        <authorList>
            <consortium name="RefSeq"/>
        </authorList>
    </citation>
    <scope>IDENTIFICATION</scope>
    <source>
        <tissue evidence="18">Whole body</tissue>
    </source>
</reference>
<dbReference type="Pfam" id="PF00867">
    <property type="entry name" value="XPG_I"/>
    <property type="match status" value="1"/>
</dbReference>
<evidence type="ECO:0000256" key="9">
    <source>
        <dbReference type="ARBA" id="ARBA00022801"/>
    </source>
</evidence>
<keyword evidence="13" id="KW-0175">Coiled coil</keyword>
<dbReference type="GO" id="GO:0006289">
    <property type="term" value="P:nucleotide-excision repair"/>
    <property type="evidence" value="ECO:0007669"/>
    <property type="project" value="InterPro"/>
</dbReference>
<evidence type="ECO:0000256" key="10">
    <source>
        <dbReference type="ARBA" id="ARBA00022842"/>
    </source>
</evidence>
<evidence type="ECO:0000256" key="13">
    <source>
        <dbReference type="SAM" id="Coils"/>
    </source>
</evidence>
<dbReference type="PANTHER" id="PTHR16171">
    <property type="entry name" value="DNA REPAIR PROTEIN COMPLEMENTING XP-G CELLS-RELATED"/>
    <property type="match status" value="1"/>
</dbReference>
<keyword evidence="9" id="KW-0378">Hydrolase</keyword>
<dbReference type="OrthoDB" id="31113at2759"/>
<dbReference type="PRINTS" id="PR00066">
    <property type="entry name" value="XRODRMPGMNTG"/>
</dbReference>
<evidence type="ECO:0000259" key="16">
    <source>
        <dbReference type="SMART" id="SM00485"/>
    </source>
</evidence>
<dbReference type="GO" id="GO:0003697">
    <property type="term" value="F:single-stranded DNA binding"/>
    <property type="evidence" value="ECO:0007669"/>
    <property type="project" value="InterPro"/>
</dbReference>
<dbReference type="InterPro" id="IPR029060">
    <property type="entry name" value="PIN-like_dom_sf"/>
</dbReference>
<feature type="region of interest" description="Disordered" evidence="14">
    <location>
        <begin position="542"/>
        <end position="567"/>
    </location>
</feature>
<feature type="domain" description="XPG N-terminal" evidence="16">
    <location>
        <begin position="1"/>
        <end position="98"/>
    </location>
</feature>
<dbReference type="SMART" id="SM00485">
    <property type="entry name" value="XPGN"/>
    <property type="match status" value="1"/>
</dbReference>
<feature type="coiled-coil region" evidence="13">
    <location>
        <begin position="425"/>
        <end position="456"/>
    </location>
</feature>
<dbReference type="Pfam" id="PF00752">
    <property type="entry name" value="XPG_N"/>
    <property type="match status" value="1"/>
</dbReference>
<dbReference type="SMART" id="SM00279">
    <property type="entry name" value="HhH2"/>
    <property type="match status" value="1"/>
</dbReference>
<dbReference type="Proteomes" id="UP001652626">
    <property type="component" value="Chromosome 4"/>
</dbReference>
<gene>
    <name evidence="18" type="primary">LOC113394066</name>
</gene>
<dbReference type="GO" id="GO:0000400">
    <property type="term" value="F:four-way junction DNA binding"/>
    <property type="evidence" value="ECO:0007669"/>
    <property type="project" value="UniProtKB-ARBA"/>
</dbReference>
<dbReference type="InterPro" id="IPR006085">
    <property type="entry name" value="XPG_DNA_repair_N"/>
</dbReference>
<keyword evidence="7" id="KW-0255">Endonuclease</keyword>
<evidence type="ECO:0000256" key="4">
    <source>
        <dbReference type="ARBA" id="ARBA00022553"/>
    </source>
</evidence>
<dbReference type="SUPFAM" id="SSF88723">
    <property type="entry name" value="PIN domain-like"/>
    <property type="match status" value="1"/>
</dbReference>
<evidence type="ECO:0000256" key="1">
    <source>
        <dbReference type="ARBA" id="ARBA00001946"/>
    </source>
</evidence>
<dbReference type="SMART" id="SM00484">
    <property type="entry name" value="XPGI"/>
    <property type="match status" value="1"/>
</dbReference>
<evidence type="ECO:0000313" key="18">
    <source>
        <dbReference type="RefSeq" id="XP_026487043.2"/>
    </source>
</evidence>
<protein>
    <submittedName>
        <fullName evidence="18">DNA excision repair protein ERCC-5 homolog</fullName>
    </submittedName>
</protein>
<dbReference type="InterPro" id="IPR008918">
    <property type="entry name" value="HhH2"/>
</dbReference>
<dbReference type="PRINTS" id="PR00853">
    <property type="entry name" value="XPGRADSUPER"/>
</dbReference>
<keyword evidence="10" id="KW-0460">Magnesium</keyword>
<comment type="cofactor">
    <cofactor evidence="1">
        <name>Mg(2+)</name>
        <dbReference type="ChEBI" id="CHEBI:18420"/>
    </cofactor>
</comment>
<dbReference type="SUPFAM" id="SSF47807">
    <property type="entry name" value="5' to 3' exonuclease, C-terminal subdomain"/>
    <property type="match status" value="1"/>
</dbReference>
<keyword evidence="5" id="KW-0540">Nuclease</keyword>
<sequence length="1129" mass="128625">MGVTGLWRLIEPAGKPVPVETLENKVLAVDISIWLHQMVKGYQDAKGAPVANAHLMGLFQRLCKLLYFRVKPVFVFDGGFPDLKKETIAKRQDNKTKYNSQSERLKRELALLLGKRTAINSLLGKQISPKKNKQVENNDDLFKLPALPEKEVESESESEDEQSTSTSSVDLHTVDLESENIKNMPLKEKYDLLVELKETRKMNSWGKLHILPKKSDNFSNFQLERLLKRRKLQECLEETEKEMGDGCMSLNELESLLNEEGIDTKIESLPSRRIASNNTTRYLFISNVQQALADAKKREIDAIKKTETSEPGGSVQTTQSDTSKPGSSSENQENKSPKHDELEDDLQKAIQMSLECMDESETSVCASKTDESWTSFLSDSDYSDDECDGFGQPDISSAKAYIKQYSDFTHKAIDNLVAPKQKPKINSKENNINKIIEELEQEKTIIEDNISLMSSDEGGEIDNKVKSCKHLKNIKEVELASNNRSPSNSINTEKFKIEDNVMNDTQASVILVENSENQVISLEDSLDDVLETKEFIFPIEKDDHELSSSSEDEFEEVSDNDQKPNKPTIELTLNMGEKIENDIFADIFDKENEKVLNAANMGKFSEFTETKNISNECTNKNNEEKLKIIQTNEAPPHPIQPEPYDKNKDDKKITNIIEKSDSDEVVFNKTTVDKNYNKTTIPETKINESIKKTNVPVKENISTENLNSMVTEIEIEEEELLQEKGRLDRIGRNITAEITKEAQELLQVFGIPYIVAPMEAEAQCAFLENVKLTDGTITDDSDIWLFGGQTVYKNFFNQKKHVLQYLSERIEKSFNLTREQLILLALLVGSDYTTGIAEVGPVTALEILASFPFNKKKLLSECSNKQALYQEIVTGLQDFKKWVKAGKRTDNVNLKKKLKNVSLADDFPSVRVVQAYLEPNVEKSEDKFTWGEIDITILRDYTKAKFGWSQNKLDEIIKPVLKRLLERKTQKTVHDYFKRKIDLETLEDQMSKRVKAAVQKMAPCQVQVNNEETENNVKLKRKGKKSSNTNALSKAKRSKNEDELKNIHEIVKASTSNVTENKIDVTVPKTDRYQEIIPQREKDKQSLLQNKMKAIELFRKTKIDKRKKTTKRKLPAPKEKAELSESDSD</sequence>
<dbReference type="InterPro" id="IPR001044">
    <property type="entry name" value="XPG/Rad2_eukaryotes"/>
</dbReference>
<accession>A0A8B8HQC9</accession>
<dbReference type="GO" id="GO:0008821">
    <property type="term" value="F:crossover junction DNA endonuclease activity"/>
    <property type="evidence" value="ECO:0007669"/>
    <property type="project" value="UniProtKB-ARBA"/>
</dbReference>
<dbReference type="GO" id="GO:0017108">
    <property type="term" value="F:5'-flap endonuclease activity"/>
    <property type="evidence" value="ECO:0007669"/>
    <property type="project" value="UniProtKB-ARBA"/>
</dbReference>
<dbReference type="InterPro" id="IPR019974">
    <property type="entry name" value="XPG_CS"/>
</dbReference>
<evidence type="ECO:0000256" key="8">
    <source>
        <dbReference type="ARBA" id="ARBA00022763"/>
    </source>
</evidence>
<dbReference type="GO" id="GO:0046872">
    <property type="term" value="F:metal ion binding"/>
    <property type="evidence" value="ECO:0007669"/>
    <property type="project" value="UniProtKB-KW"/>
</dbReference>
<feature type="domain" description="XPG-I" evidence="15">
    <location>
        <begin position="747"/>
        <end position="816"/>
    </location>
</feature>
<feature type="compositionally biased region" description="Basic residues" evidence="14">
    <location>
        <begin position="1104"/>
        <end position="1115"/>
    </location>
</feature>
<dbReference type="InterPro" id="IPR006084">
    <property type="entry name" value="XPG/Rad2"/>
</dbReference>
<keyword evidence="12" id="KW-0539">Nucleus</keyword>
<evidence type="ECO:0000256" key="14">
    <source>
        <dbReference type="SAM" id="MobiDB-lite"/>
    </source>
</evidence>
<feature type="compositionally biased region" description="Basic and acidic residues" evidence="14">
    <location>
        <begin position="332"/>
        <end position="343"/>
    </location>
</feature>
<feature type="region of interest" description="Disordered" evidence="14">
    <location>
        <begin position="304"/>
        <end position="343"/>
    </location>
</feature>
<dbReference type="Gene3D" id="1.10.150.20">
    <property type="entry name" value="5' to 3' exonuclease, C-terminal subdomain"/>
    <property type="match status" value="1"/>
</dbReference>
<feature type="region of interest" description="Disordered" evidence="14">
    <location>
        <begin position="1104"/>
        <end position="1129"/>
    </location>
</feature>
<evidence type="ECO:0000256" key="2">
    <source>
        <dbReference type="ARBA" id="ARBA00004123"/>
    </source>
</evidence>
<evidence type="ECO:0000256" key="7">
    <source>
        <dbReference type="ARBA" id="ARBA00022759"/>
    </source>
</evidence>
<evidence type="ECO:0000256" key="3">
    <source>
        <dbReference type="ARBA" id="ARBA00005283"/>
    </source>
</evidence>
<feature type="region of interest" description="Disordered" evidence="14">
    <location>
        <begin position="1012"/>
        <end position="1043"/>
    </location>
</feature>
<comment type="subcellular location">
    <subcellularLocation>
        <location evidence="2">Nucleus</location>
    </subcellularLocation>
</comment>
<dbReference type="OMA" id="PNSMDFS"/>
<keyword evidence="11" id="KW-0234">DNA repair</keyword>
<evidence type="ECO:0000313" key="17">
    <source>
        <dbReference type="Proteomes" id="UP001652626"/>
    </source>
</evidence>
<dbReference type="PROSITE" id="PS00842">
    <property type="entry name" value="XPG_2"/>
    <property type="match status" value="1"/>
</dbReference>
<keyword evidence="6" id="KW-0479">Metal-binding</keyword>
<keyword evidence="17" id="KW-1185">Reference proteome</keyword>
<feature type="compositionally biased region" description="Acidic residues" evidence="14">
    <location>
        <begin position="550"/>
        <end position="559"/>
    </location>
</feature>
<evidence type="ECO:0000259" key="15">
    <source>
        <dbReference type="SMART" id="SM00484"/>
    </source>
</evidence>